<accession>A0ABU3T1Y6</accession>
<organism evidence="2 3">
    <name type="scientific">Paraglaciecola aquimarina</name>
    <dbReference type="NCBI Taxonomy" id="1235557"/>
    <lineage>
        <taxon>Bacteria</taxon>
        <taxon>Pseudomonadati</taxon>
        <taxon>Pseudomonadota</taxon>
        <taxon>Gammaproteobacteria</taxon>
        <taxon>Alteromonadales</taxon>
        <taxon>Alteromonadaceae</taxon>
        <taxon>Paraglaciecola</taxon>
    </lineage>
</organism>
<feature type="signal peptide" evidence="1">
    <location>
        <begin position="1"/>
        <end position="23"/>
    </location>
</feature>
<name>A0ABU3T1Y6_9ALTE</name>
<protein>
    <recommendedName>
        <fullName evidence="4">Lipoprotein</fullName>
    </recommendedName>
</protein>
<feature type="chain" id="PRO_5047455160" description="Lipoprotein" evidence="1">
    <location>
        <begin position="24"/>
        <end position="223"/>
    </location>
</feature>
<sequence length="223" mass="24822">MFNFKKVGAISIVLVLMSSCVSGILNVDQDRYSAGTSLDMLPSKVILGPPDGDRFGTLYAPVFVTDDTAFDLGRAIRIGERAEFKTDPEHAVPDRYQIVWTGSRESIGRVVTNIIFRDEQGDEAVRVRYELNRIDVVWGDDVGIGYATLQPNLPHEIRVVLDMNGGHSAGYAANVTITQGDEVILERNNLDFIDSAFRRLDVVEVRTQTNYDIKDLIAITLQD</sequence>
<evidence type="ECO:0000313" key="3">
    <source>
        <dbReference type="Proteomes" id="UP001247805"/>
    </source>
</evidence>
<reference evidence="2 3" key="1">
    <citation type="submission" date="2023-10" db="EMBL/GenBank/DDBJ databases">
        <title>Glaciecola aquimarina strain GGW-M5 nov., isolated from a coastal seawater.</title>
        <authorList>
            <person name="Bayburt H."/>
            <person name="Kim J.M."/>
            <person name="Choi B.J."/>
            <person name="Jeon C.O."/>
        </authorList>
    </citation>
    <scope>NUCLEOTIDE SEQUENCE [LARGE SCALE GENOMIC DNA]</scope>
    <source>
        <strain evidence="2 3">KCTC 32108</strain>
    </source>
</reference>
<gene>
    <name evidence="2" type="ORF">RS130_22460</name>
</gene>
<keyword evidence="1" id="KW-0732">Signal</keyword>
<evidence type="ECO:0000256" key="1">
    <source>
        <dbReference type="SAM" id="SignalP"/>
    </source>
</evidence>
<keyword evidence="3" id="KW-1185">Reference proteome</keyword>
<dbReference type="RefSeq" id="WP_316027775.1">
    <property type="nucleotide sequence ID" value="NZ_JAWDIO010000002.1"/>
</dbReference>
<dbReference type="EMBL" id="JAWDIO010000002">
    <property type="protein sequence ID" value="MDU0356279.1"/>
    <property type="molecule type" value="Genomic_DNA"/>
</dbReference>
<dbReference type="PROSITE" id="PS51257">
    <property type="entry name" value="PROKAR_LIPOPROTEIN"/>
    <property type="match status" value="1"/>
</dbReference>
<evidence type="ECO:0000313" key="2">
    <source>
        <dbReference type="EMBL" id="MDU0356279.1"/>
    </source>
</evidence>
<dbReference type="Proteomes" id="UP001247805">
    <property type="component" value="Unassembled WGS sequence"/>
</dbReference>
<comment type="caution">
    <text evidence="2">The sequence shown here is derived from an EMBL/GenBank/DDBJ whole genome shotgun (WGS) entry which is preliminary data.</text>
</comment>
<evidence type="ECO:0008006" key="4">
    <source>
        <dbReference type="Google" id="ProtNLM"/>
    </source>
</evidence>
<proteinExistence type="predicted"/>